<feature type="region of interest" description="Disordered" evidence="1">
    <location>
        <begin position="25"/>
        <end position="69"/>
    </location>
</feature>
<evidence type="ECO:0000313" key="4">
    <source>
        <dbReference type="EMBL" id="CAL4759759.1"/>
    </source>
</evidence>
<proteinExistence type="predicted"/>
<dbReference type="SUPFAM" id="SSF53098">
    <property type="entry name" value="Ribonuclease H-like"/>
    <property type="match status" value="1"/>
</dbReference>
<sequence length="2982" mass="333444">MSEEVFPVVHGSLVVGSFMDLGDIMSDTSNGQDEWSDQDTDVPEEALSDTSESDVSAVQEEDAASPLSDSSVARPLMWGEIPVDFLVEDVFEPAVNSWSAQEAEFVSLMQGQRGTSSAHTGEPQEISVQDGLPPMHPAVQCLSSHLEATQASFPVEVVTWCVSSTHPVCGHPIHVQLSEDRCTWEETLVMAWFDILSVQSAYVLEICLVDSEQRTAPATSPHVLMRPQDTTGESMSLVTTRHTDGTFSRCLHFAHPAESIEQLVRRIDRHASDSHCVDVHNDQGRPPPPWGSQVIVHHSHARSTSDISDSFDSVTLMQRPRSRSPARAAALSRHQPTEEGDPNQEEDPEEEDSGSPDPADAPDDMVEWHILYADMPVEPIPIQASLEGPSVSQVAQAIHFPVASIAQLYVVHWLFDSFRDYVVLVELHEDRVDHSRDAIILFDVHCLSDPENATEDANVEEPHLFHSLHIGRQQYTFQTLLGATRLTRLQRLHPDCIRVFHNGELWQPQESAPHHINNGDHIEVEIANTRNGLHTVELIEWLLDEGIGPWPSLFQNPDPDVISPTLPFSIRQEIEDEVGSVYECQPHPGPQFSGIAFNSWYVSHNRHVSCTESRVLIFSQQQASWKEAIARIWEDRFDRSRPYSVSWCMPRPPQTGRPEYDALPHVIVEQQHARGKAGVLLATSYVDTAPGTVDLMAVSAPDLMTANTAFELASVASDCQRDRRCTAYHEDRRLNDHELAHAPSGAVITIQIAGRANSAQGNGDAVSFMQSPPSAPLMCPDTGGSQDNSVDLEVRGNSAGEQYGDPASESPDINSLASLRQLHGMFALPIQGPARTGIVATYYLSPERLRSCAFARPVSLDQDFVSWRDKLVEAWEDIAERHAPHQIHVVTPLPHQNAGSPGFVAFVIVTQHLQAFDSTALFTTEEDGHFIHMAFITPTLMDESTVLETIGYQQRCDPAQSGNACTVRIGPRDVSHGEFVRVHQGCGVHIRIASMEAADESQLLQTGITPPLSPRNKRQISIADSLNLSCEVFLLLIDANGLFSESWVSPQRLQELQDRFPSGRKLQWEEKDRSHLVLEIRPNGVTYVFRPLKSELNDATETHCFHSPNQDKWDEMTMLSKLYKVDQHRAVLHAPSLESASGISLWYYSQQDPTLEKAPKIDKEPTPWPEPQPVPTVHPTSLRCVQAPCDPGIQIKLPCSSKVVKDIVGSNWITLTTSTMDLNIPAEFQIQADPGVSFQDFDRLLIFTDGSAKVEDQPTGHDMGWAFVVVGERYGTPPAFLGWLGEPVCSDSASPRHIRSSSMHSTRAEIEALIWAAQWRLSLNMNMATAVLTDSMVGKQTALGEVGHHGSWGGTLLRGAYQALEAICPGPLLVVQHTRGHSGQYWNDMADQLAGWARRQPHLSSSINPPHNAWQMLIPHLWLLLRGNIASIMEASDRIFVSQPRFPTSSVPEESEIGVPVSATIDLNVATGNVQSLYSSHAGGAGKIAYLQDQFNHAQLHMIGIQETRGTDGCWVNKHWIRIAASGDKGNHGVELWVNRQLPYGTSEGVPLHFEKSHFAVVAKDPQRLLVRVEAPGVQLWAFVGHVHAFQLVTPDLDPMKPHGSVQMANMRSVLTSLPSPSRKQVGLDKSELLKPEVLGSALKACQHPPWDADIASHHFIVNKQIRDCMHRAAPSKPQGPKKSFITPEIWQMRADLNIMRRRCREQRQSLAKRLLAVCFQAWASPRLDFGDASDCDWTCLLPQVAGIHSKARQIKKHIKKSKLAGVEQAVANCLPQASASDILRSLRHFRGSSNAKFFGPPPLPMVRDSSGQMCASPEAVLDRWIEHFAAMEGGRRLPHGSLRSQWCESLPQFASMSQCDLEDLPTLCGLEHSMRRVRPRKATGPDHIHSEACHGAPVAMANLYFPLLAKTALFGMEPLEFKGGRLTTAWKRKGPQHDCQAHRSLLVSSHPGKACHRTMRDLHVHAYEDALHPDQLGGRQGTPVGLAMHIVRAHHRANKELSRSYATIFLDLREAFYRTLRELALGSSQPTHLDQWAQSMGIAQSALQELKQRMRGPTATQTAGFSAAHRNMVQALHSNTWFVMDGQADVVATSVGSRPGDCYADWVFSLLFSQVIKELESRLVARGPLPDSCPLVGPVWMDDLAICLSDEDAETLITKTSKVVSELLDVCTSYGMQPNLDKGKTEALLSLRGKGADQWRKHLFNRGGKQSLDIVTEEGMVAVHVAAAYKHLGGVVHHSGECGQELRQRFAQAQQAFTEHRKLLFHNHHFTLSQRTKLLDTLVLSKLLYGTESMVMVKQQDIDYAESALFRLYKRLLGTRHDQHLEREQLLASLELPDFALLQRRARLRYLATALRCATGRTWGVLSMDVLWRRLLQEDLDWMWKHLVMLDPLPDPGTDLSAWQRLITSRPGYWKKLVNRATRCAVLQRKHAHLVRAFHSRFCTRLRELGVLDFDDMEQQHTAYGCMQCRVGAKSKGGEGAHMFRIHGRRAPERFLFDSTCCPSCLKEFHTVTKIQRHLHHSRKCRESLRRLPGHEPLPEHDELLPSLQTAGPRAQEMAPVQWANWSFIEDVLMVLHPDGNEDKTLQDIRSDLEKTIASHPIAWSDCKASFEIVRSELQAQDQGSNHVMIAECLQLLEELSQPGAWPFLVNGRSVPLRASQRPLEDWDHILEHNIREQTSPWSGPSRPFSKHRVILHLFSGRRRFGDMQWFMERIPEQPGTTLHIISLDLIFHEKWGDLSREETQRWWIDALRRRWVVAMLAGPPCSTWSQARGRHVEGRRTAPRVIRTADQPWGIDTVAVREAQQLIEGSTLLLFCVEAALELWHAHGACMIEHPATPDEVSKASIWRTKPLCLLRQLPGCALQTLNQGFYGAKSLKPTQVLTVNLSCFSEQFRQCRVTSTPPTRTSIGVSKTGEWHTTGLKEYPPCFNIGIARTFAQFLQALPYDESSPSEQFWQTVAPMRAGFSRSMGLDHQIRGDAN</sequence>
<dbReference type="EMBL" id="CAMXCT020000012">
    <property type="protein sequence ID" value="CAL1125822.1"/>
    <property type="molecule type" value="Genomic_DNA"/>
</dbReference>
<protein>
    <submittedName>
        <fullName evidence="4">RNase H type-1 domain-containing protein</fullName>
    </submittedName>
</protein>
<keyword evidence="5" id="KW-1185">Reference proteome</keyword>
<comment type="caution">
    <text evidence="2">The sequence shown here is derived from an EMBL/GenBank/DDBJ whole genome shotgun (WGS) entry which is preliminary data.</text>
</comment>
<dbReference type="Gene3D" id="3.30.420.10">
    <property type="entry name" value="Ribonuclease H-like superfamily/Ribonuclease H"/>
    <property type="match status" value="1"/>
</dbReference>
<evidence type="ECO:0000313" key="5">
    <source>
        <dbReference type="Proteomes" id="UP001152797"/>
    </source>
</evidence>
<feature type="compositionally biased region" description="Acidic residues" evidence="1">
    <location>
        <begin position="34"/>
        <end position="47"/>
    </location>
</feature>
<reference evidence="3" key="2">
    <citation type="submission" date="2024-04" db="EMBL/GenBank/DDBJ databases">
        <authorList>
            <person name="Chen Y."/>
            <person name="Shah S."/>
            <person name="Dougan E. K."/>
            <person name="Thang M."/>
            <person name="Chan C."/>
        </authorList>
    </citation>
    <scope>NUCLEOTIDE SEQUENCE [LARGE SCALE GENOMIC DNA]</scope>
</reference>
<evidence type="ECO:0000256" key="1">
    <source>
        <dbReference type="SAM" id="MobiDB-lite"/>
    </source>
</evidence>
<dbReference type="InterPro" id="IPR012337">
    <property type="entry name" value="RNaseH-like_sf"/>
</dbReference>
<reference evidence="2" key="1">
    <citation type="submission" date="2022-10" db="EMBL/GenBank/DDBJ databases">
        <authorList>
            <person name="Chen Y."/>
            <person name="Dougan E. K."/>
            <person name="Chan C."/>
            <person name="Rhodes N."/>
            <person name="Thang M."/>
        </authorList>
    </citation>
    <scope>NUCLEOTIDE SEQUENCE</scope>
</reference>
<dbReference type="GO" id="GO:0003676">
    <property type="term" value="F:nucleic acid binding"/>
    <property type="evidence" value="ECO:0007669"/>
    <property type="project" value="InterPro"/>
</dbReference>
<organism evidence="2">
    <name type="scientific">Cladocopium goreaui</name>
    <dbReference type="NCBI Taxonomy" id="2562237"/>
    <lineage>
        <taxon>Eukaryota</taxon>
        <taxon>Sar</taxon>
        <taxon>Alveolata</taxon>
        <taxon>Dinophyceae</taxon>
        <taxon>Suessiales</taxon>
        <taxon>Symbiodiniaceae</taxon>
        <taxon>Cladocopium</taxon>
    </lineage>
</organism>
<dbReference type="EMBL" id="CAMXCT010000012">
    <property type="protein sequence ID" value="CAI3972447.1"/>
    <property type="molecule type" value="Genomic_DNA"/>
</dbReference>
<dbReference type="PANTHER" id="PTHR47027:SF20">
    <property type="entry name" value="REVERSE TRANSCRIPTASE-LIKE PROTEIN WITH RNA-DIRECTED DNA POLYMERASE DOMAIN"/>
    <property type="match status" value="1"/>
</dbReference>
<accession>A0A9P1BFP9</accession>
<gene>
    <name evidence="2" type="ORF">C1SCF055_LOCUS1031</name>
</gene>
<feature type="region of interest" description="Disordered" evidence="1">
    <location>
        <begin position="276"/>
        <end position="363"/>
    </location>
</feature>
<dbReference type="Proteomes" id="UP001152797">
    <property type="component" value="Unassembled WGS sequence"/>
</dbReference>
<dbReference type="PANTHER" id="PTHR47027">
    <property type="entry name" value="REVERSE TRANSCRIPTASE DOMAIN-CONTAINING PROTEIN"/>
    <property type="match status" value="1"/>
</dbReference>
<feature type="compositionally biased region" description="Acidic residues" evidence="1">
    <location>
        <begin position="338"/>
        <end position="363"/>
    </location>
</feature>
<dbReference type="InterPro" id="IPR036397">
    <property type="entry name" value="RNaseH_sf"/>
</dbReference>
<name>A0A9P1BFP9_9DINO</name>
<dbReference type="EMBL" id="CAMXCT030000012">
    <property type="protein sequence ID" value="CAL4759759.1"/>
    <property type="molecule type" value="Genomic_DNA"/>
</dbReference>
<feature type="compositionally biased region" description="Polar residues" evidence="1">
    <location>
        <begin position="302"/>
        <end position="316"/>
    </location>
</feature>
<evidence type="ECO:0000313" key="2">
    <source>
        <dbReference type="EMBL" id="CAI3972447.1"/>
    </source>
</evidence>
<evidence type="ECO:0000313" key="3">
    <source>
        <dbReference type="EMBL" id="CAL1125822.1"/>
    </source>
</evidence>